<reference evidence="1" key="1">
    <citation type="journal article" date="2014" name="Int. J. Syst. Evol. Microbiol.">
        <title>Complete genome of a new Firmicutes species belonging to the dominant human colonic microbiota ('Ruminococcus bicirculans') reveals two chromosomes and a selective capacity to utilize plant glucans.</title>
        <authorList>
            <consortium name="NISC Comparative Sequencing Program"/>
            <person name="Wegmann U."/>
            <person name="Louis P."/>
            <person name="Goesmann A."/>
            <person name="Henrissat B."/>
            <person name="Duncan S.H."/>
            <person name="Flint H.J."/>
        </authorList>
    </citation>
    <scope>NUCLEOTIDE SEQUENCE</scope>
    <source>
        <strain evidence="1">NBRC 107169</strain>
    </source>
</reference>
<accession>A0ABQ5UP16</accession>
<evidence type="ECO:0000313" key="2">
    <source>
        <dbReference type="Proteomes" id="UP001161405"/>
    </source>
</evidence>
<organism evidence="1 2">
    <name type="scientific">Maritalea porphyrae</name>
    <dbReference type="NCBI Taxonomy" id="880732"/>
    <lineage>
        <taxon>Bacteria</taxon>
        <taxon>Pseudomonadati</taxon>
        <taxon>Pseudomonadota</taxon>
        <taxon>Alphaproteobacteria</taxon>
        <taxon>Hyphomicrobiales</taxon>
        <taxon>Devosiaceae</taxon>
        <taxon>Maritalea</taxon>
    </lineage>
</organism>
<comment type="caution">
    <text evidence="1">The sequence shown here is derived from an EMBL/GenBank/DDBJ whole genome shotgun (WGS) entry which is preliminary data.</text>
</comment>
<gene>
    <name evidence="1" type="ORF">GCM10007879_03350</name>
</gene>
<reference evidence="1" key="2">
    <citation type="submission" date="2023-01" db="EMBL/GenBank/DDBJ databases">
        <title>Draft genome sequence of Maritalea porphyrae strain NBRC 107169.</title>
        <authorList>
            <person name="Sun Q."/>
            <person name="Mori K."/>
        </authorList>
    </citation>
    <scope>NUCLEOTIDE SEQUENCE</scope>
    <source>
        <strain evidence="1">NBRC 107169</strain>
    </source>
</reference>
<proteinExistence type="predicted"/>
<dbReference type="Proteomes" id="UP001161405">
    <property type="component" value="Unassembled WGS sequence"/>
</dbReference>
<sequence length="89" mass="10222">MSFKLSRRFCHLRGYLPYIVAAEKIRSGTLVEVLEDWRFPEVGLYLAHNGRRHMPRQARALIEHAAMFARSMRNAETNKGSVEGDGAFE</sequence>
<dbReference type="EMBL" id="BSNI01000001">
    <property type="protein sequence ID" value="GLQ16086.1"/>
    <property type="molecule type" value="Genomic_DNA"/>
</dbReference>
<evidence type="ECO:0008006" key="3">
    <source>
        <dbReference type="Google" id="ProtNLM"/>
    </source>
</evidence>
<protein>
    <recommendedName>
        <fullName evidence="3">LysR substrate-binding domain-containing protein</fullName>
    </recommendedName>
</protein>
<name>A0ABQ5UP16_9HYPH</name>
<dbReference type="Gene3D" id="3.40.190.290">
    <property type="match status" value="1"/>
</dbReference>
<keyword evidence="2" id="KW-1185">Reference proteome</keyword>
<dbReference type="SUPFAM" id="SSF53850">
    <property type="entry name" value="Periplasmic binding protein-like II"/>
    <property type="match status" value="1"/>
</dbReference>
<evidence type="ECO:0000313" key="1">
    <source>
        <dbReference type="EMBL" id="GLQ16086.1"/>
    </source>
</evidence>